<gene>
    <name evidence="1" type="ORF">JCM19274_4976</name>
</gene>
<evidence type="ECO:0000313" key="2">
    <source>
        <dbReference type="Proteomes" id="UP000029643"/>
    </source>
</evidence>
<evidence type="ECO:0000313" key="1">
    <source>
        <dbReference type="EMBL" id="GAL77263.1"/>
    </source>
</evidence>
<organism evidence="1 2">
    <name type="scientific">Algibacter lectus</name>
    <dbReference type="NCBI Taxonomy" id="221126"/>
    <lineage>
        <taxon>Bacteria</taxon>
        <taxon>Pseudomonadati</taxon>
        <taxon>Bacteroidota</taxon>
        <taxon>Flavobacteriia</taxon>
        <taxon>Flavobacteriales</taxon>
        <taxon>Flavobacteriaceae</taxon>
        <taxon>Algibacter</taxon>
    </lineage>
</organism>
<dbReference type="Proteomes" id="UP000029643">
    <property type="component" value="Unassembled WGS sequence"/>
</dbReference>
<proteinExistence type="predicted"/>
<name>A0A090WM18_9FLAO</name>
<accession>A0A090WM18</accession>
<sequence>MTSCDNSDPISQIENTIDYSTLDDGNITLKSGAVVEKKGNDFYFQGGYDTFQRTVRNFG</sequence>
<dbReference type="RefSeq" id="WP_042494763.1">
    <property type="nucleotide sequence ID" value="NZ_BBNU01000001.1"/>
</dbReference>
<dbReference type="EMBL" id="BBNU01000001">
    <property type="protein sequence ID" value="GAL77263.1"/>
    <property type="molecule type" value="Genomic_DNA"/>
</dbReference>
<dbReference type="AlphaFoldDB" id="A0A090WM18"/>
<comment type="caution">
    <text evidence="1">The sequence shown here is derived from an EMBL/GenBank/DDBJ whole genome shotgun (WGS) entry which is preliminary data.</text>
</comment>
<protein>
    <submittedName>
        <fullName evidence="1">Uncharacterized protein</fullName>
    </submittedName>
</protein>
<reference evidence="1 2" key="1">
    <citation type="journal article" date="2014" name="Genome Announc.">
        <title>Draft Genome Sequences of Marine Flavobacterium Algibacter lectus Strains SS8 and NR4.</title>
        <authorList>
            <person name="Takatani N."/>
            <person name="Nakanishi M."/>
            <person name="Meirelles P."/>
            <person name="Mino S."/>
            <person name="Suda W."/>
            <person name="Oshima K."/>
            <person name="Hattori M."/>
            <person name="Ohkuma M."/>
            <person name="Hosokawa M."/>
            <person name="Miyashita K."/>
            <person name="Thompson F.L."/>
            <person name="Niwa A."/>
            <person name="Sawabe T."/>
            <person name="Sawabe T."/>
        </authorList>
    </citation>
    <scope>NUCLEOTIDE SEQUENCE [LARGE SCALE GENOMIC DNA]</scope>
    <source>
        <strain evidence="2">JCM19274</strain>
    </source>
</reference>